<feature type="compositionally biased region" description="Polar residues" evidence="6">
    <location>
        <begin position="9"/>
        <end position="20"/>
    </location>
</feature>
<dbReference type="GO" id="GO:0016702">
    <property type="term" value="F:oxidoreductase activity, acting on single donors with incorporation of molecular oxygen, incorporation of two atoms of oxygen"/>
    <property type="evidence" value="ECO:0007669"/>
    <property type="project" value="UniProtKB-ARBA"/>
</dbReference>
<dbReference type="PANTHER" id="PTHR30096">
    <property type="entry name" value="4,5-DOPA DIOXYGENASE EXTRADIOL-LIKE PROTEIN"/>
    <property type="match status" value="1"/>
</dbReference>
<dbReference type="Pfam" id="PF02900">
    <property type="entry name" value="LigB"/>
    <property type="match status" value="1"/>
</dbReference>
<evidence type="ECO:0000256" key="5">
    <source>
        <dbReference type="ARBA" id="ARBA00023002"/>
    </source>
</evidence>
<protein>
    <submittedName>
        <fullName evidence="8">BQ5605_C007g04762 protein</fullName>
    </submittedName>
</protein>
<keyword evidence="4" id="KW-0862">Zinc</keyword>
<gene>
    <name evidence="8" type="primary">BQ5605_C007g04762</name>
    <name evidence="8" type="ORF">BQ5605_C007G04762</name>
</gene>
<sequence length="354" mass="38842">MLRRLGRVFSTTPSSNASHLSTQASTMSTATTTNQHLVNTTPEEWRKAIAALPALTETEQRIPAIFLAHGQPMLITPPELISDERKAGLGEVQGPNSALVQFLKDLGPALIEKYNPKAIVVLSAHWESRGGALVSDWQDENPLLFDYFGFHPALYKVEFHSSPDHALSERVVHLLNSSNISARLLGPTEKRGDDGRGFRGTGLDHGVFVPFKHMFTDNCPIPIVQVSIDQSLLPQDEYNLGAALEPLRSEGVLIISGGLTIHTFQDFNAFSLSKSPEIYKEFEKSIIDAAAIDDPEKRKKALFDTAQHPGFRRAHPREEHYAPIWIAAGAAERQGGKASTLMGHHGCKTIAFGV</sequence>
<comment type="similarity">
    <text evidence="2">Belongs to the DODA-type extradiol aromatic ring-opening dioxygenase family.</text>
</comment>
<dbReference type="InterPro" id="IPR004183">
    <property type="entry name" value="Xdiol_dOase_suB"/>
</dbReference>
<organism evidence="8 9">
    <name type="scientific">Microbotryum silenes-dioicae</name>
    <dbReference type="NCBI Taxonomy" id="796604"/>
    <lineage>
        <taxon>Eukaryota</taxon>
        <taxon>Fungi</taxon>
        <taxon>Dikarya</taxon>
        <taxon>Basidiomycota</taxon>
        <taxon>Pucciniomycotina</taxon>
        <taxon>Microbotryomycetes</taxon>
        <taxon>Microbotryales</taxon>
        <taxon>Microbotryaceae</taxon>
        <taxon>Microbotryum</taxon>
    </lineage>
</organism>
<evidence type="ECO:0000313" key="8">
    <source>
        <dbReference type="EMBL" id="SGY62982.1"/>
    </source>
</evidence>
<evidence type="ECO:0000256" key="3">
    <source>
        <dbReference type="ARBA" id="ARBA00022723"/>
    </source>
</evidence>
<keyword evidence="3" id="KW-0479">Metal-binding</keyword>
<dbReference type="STRING" id="796604.A0A2X0PA94"/>
<dbReference type="AlphaFoldDB" id="A0A2X0PA94"/>
<dbReference type="SUPFAM" id="SSF53213">
    <property type="entry name" value="LigB-like"/>
    <property type="match status" value="1"/>
</dbReference>
<dbReference type="GO" id="GO:0008270">
    <property type="term" value="F:zinc ion binding"/>
    <property type="evidence" value="ECO:0007669"/>
    <property type="project" value="InterPro"/>
</dbReference>
<name>A0A2X0PA94_9BASI</name>
<evidence type="ECO:0000256" key="1">
    <source>
        <dbReference type="ARBA" id="ARBA00001947"/>
    </source>
</evidence>
<dbReference type="GO" id="GO:0008198">
    <property type="term" value="F:ferrous iron binding"/>
    <property type="evidence" value="ECO:0007669"/>
    <property type="project" value="InterPro"/>
</dbReference>
<reference evidence="8 9" key="1">
    <citation type="submission" date="2016-11" db="EMBL/GenBank/DDBJ databases">
        <authorList>
            <person name="Jaros S."/>
            <person name="Januszkiewicz K."/>
            <person name="Wedrychowicz H."/>
        </authorList>
    </citation>
    <scope>NUCLEOTIDE SEQUENCE [LARGE SCALE GENOMIC DNA]</scope>
</reference>
<feature type="domain" description="Extradiol ring-cleavage dioxygenase class III enzyme subunit B" evidence="7">
    <location>
        <begin position="97"/>
        <end position="340"/>
    </location>
</feature>
<proteinExistence type="inferred from homology"/>
<dbReference type="Gene3D" id="3.40.830.10">
    <property type="entry name" value="LigB-like"/>
    <property type="match status" value="1"/>
</dbReference>
<accession>A0A2X0PA94</accession>
<dbReference type="EMBL" id="FQNC01000045">
    <property type="protein sequence ID" value="SGY62982.1"/>
    <property type="molecule type" value="Genomic_DNA"/>
</dbReference>
<evidence type="ECO:0000313" key="9">
    <source>
        <dbReference type="Proteomes" id="UP000249464"/>
    </source>
</evidence>
<feature type="region of interest" description="Disordered" evidence="6">
    <location>
        <begin position="1"/>
        <end position="31"/>
    </location>
</feature>
<dbReference type="InterPro" id="IPR014436">
    <property type="entry name" value="Extradiol_dOase_DODA"/>
</dbReference>
<comment type="cofactor">
    <cofactor evidence="1">
        <name>Zn(2+)</name>
        <dbReference type="ChEBI" id="CHEBI:29105"/>
    </cofactor>
</comment>
<evidence type="ECO:0000256" key="2">
    <source>
        <dbReference type="ARBA" id="ARBA00007581"/>
    </source>
</evidence>
<dbReference type="Proteomes" id="UP000249464">
    <property type="component" value="Unassembled WGS sequence"/>
</dbReference>
<keyword evidence="9" id="KW-1185">Reference proteome</keyword>
<dbReference type="CDD" id="cd07363">
    <property type="entry name" value="45_DOPA_Dioxygenase"/>
    <property type="match status" value="1"/>
</dbReference>
<dbReference type="PANTHER" id="PTHR30096:SF0">
    <property type="entry name" value="4,5-DOPA DIOXYGENASE EXTRADIOL-LIKE PROTEIN"/>
    <property type="match status" value="1"/>
</dbReference>
<feature type="compositionally biased region" description="Low complexity" evidence="6">
    <location>
        <begin position="21"/>
        <end position="31"/>
    </location>
</feature>
<keyword evidence="5" id="KW-0560">Oxidoreductase</keyword>
<evidence type="ECO:0000256" key="4">
    <source>
        <dbReference type="ARBA" id="ARBA00022833"/>
    </source>
</evidence>
<evidence type="ECO:0000256" key="6">
    <source>
        <dbReference type="SAM" id="MobiDB-lite"/>
    </source>
</evidence>
<evidence type="ECO:0000259" key="7">
    <source>
        <dbReference type="Pfam" id="PF02900"/>
    </source>
</evidence>